<sequence length="182" mass="19501" precursor="true">MRSFVLSVFCLMGLGIVVMAQQQKEPSEPVPNNVSGIADSIEVKVVGTLSTGAVAIGGETTGITIKSGNITWEIDFSQAPELQELAIKLVKAKVQLEGELVRRSGTEVANRDTVVARSMNSLTMPKPGQDERIIRNQSKSNNDPVIRNTPAGTRPKSPNLPVLKRGLDNQTEVPANPSPFGN</sequence>
<evidence type="ECO:0000256" key="2">
    <source>
        <dbReference type="SAM" id="SignalP"/>
    </source>
</evidence>
<feature type="compositionally biased region" description="Polar residues" evidence="1">
    <location>
        <begin position="168"/>
        <end position="182"/>
    </location>
</feature>
<evidence type="ECO:0008006" key="5">
    <source>
        <dbReference type="Google" id="ProtNLM"/>
    </source>
</evidence>
<organism evidence="3 4">
    <name type="scientific">Polystyrenella longa</name>
    <dbReference type="NCBI Taxonomy" id="2528007"/>
    <lineage>
        <taxon>Bacteria</taxon>
        <taxon>Pseudomonadati</taxon>
        <taxon>Planctomycetota</taxon>
        <taxon>Planctomycetia</taxon>
        <taxon>Planctomycetales</taxon>
        <taxon>Planctomycetaceae</taxon>
        <taxon>Polystyrenella</taxon>
    </lineage>
</organism>
<evidence type="ECO:0000256" key="1">
    <source>
        <dbReference type="SAM" id="MobiDB-lite"/>
    </source>
</evidence>
<gene>
    <name evidence="3" type="ORF">Pla110_44970</name>
</gene>
<dbReference type="KEGG" id="plon:Pla110_44970"/>
<dbReference type="AlphaFoldDB" id="A0A518CU43"/>
<dbReference type="EMBL" id="CP036281">
    <property type="protein sequence ID" value="QDU82735.1"/>
    <property type="molecule type" value="Genomic_DNA"/>
</dbReference>
<accession>A0A518CU43</accession>
<protein>
    <recommendedName>
        <fullName evidence="5">DUF5666 domain-containing protein</fullName>
    </recommendedName>
</protein>
<evidence type="ECO:0000313" key="4">
    <source>
        <dbReference type="Proteomes" id="UP000317178"/>
    </source>
</evidence>
<evidence type="ECO:0000313" key="3">
    <source>
        <dbReference type="EMBL" id="QDU82735.1"/>
    </source>
</evidence>
<feature type="chain" id="PRO_5022083048" description="DUF5666 domain-containing protein" evidence="2">
    <location>
        <begin position="21"/>
        <end position="182"/>
    </location>
</feature>
<feature type="region of interest" description="Disordered" evidence="1">
    <location>
        <begin position="135"/>
        <end position="182"/>
    </location>
</feature>
<reference evidence="3 4" key="1">
    <citation type="submission" date="2019-02" db="EMBL/GenBank/DDBJ databases">
        <title>Deep-cultivation of Planctomycetes and their phenomic and genomic characterization uncovers novel biology.</title>
        <authorList>
            <person name="Wiegand S."/>
            <person name="Jogler M."/>
            <person name="Boedeker C."/>
            <person name="Pinto D."/>
            <person name="Vollmers J."/>
            <person name="Rivas-Marin E."/>
            <person name="Kohn T."/>
            <person name="Peeters S.H."/>
            <person name="Heuer A."/>
            <person name="Rast P."/>
            <person name="Oberbeckmann S."/>
            <person name="Bunk B."/>
            <person name="Jeske O."/>
            <person name="Meyerdierks A."/>
            <person name="Storesund J.E."/>
            <person name="Kallscheuer N."/>
            <person name="Luecker S."/>
            <person name="Lage O.M."/>
            <person name="Pohl T."/>
            <person name="Merkel B.J."/>
            <person name="Hornburger P."/>
            <person name="Mueller R.-W."/>
            <person name="Bruemmer F."/>
            <person name="Labrenz M."/>
            <person name="Spormann A.M."/>
            <person name="Op den Camp H."/>
            <person name="Overmann J."/>
            <person name="Amann R."/>
            <person name="Jetten M.S.M."/>
            <person name="Mascher T."/>
            <person name="Medema M.H."/>
            <person name="Devos D.P."/>
            <person name="Kaster A.-K."/>
            <person name="Ovreas L."/>
            <person name="Rohde M."/>
            <person name="Galperin M.Y."/>
            <person name="Jogler C."/>
        </authorList>
    </citation>
    <scope>NUCLEOTIDE SEQUENCE [LARGE SCALE GENOMIC DNA]</scope>
    <source>
        <strain evidence="3 4">Pla110</strain>
    </source>
</reference>
<dbReference type="Proteomes" id="UP000317178">
    <property type="component" value="Chromosome"/>
</dbReference>
<keyword evidence="2" id="KW-0732">Signal</keyword>
<proteinExistence type="predicted"/>
<name>A0A518CU43_9PLAN</name>
<keyword evidence="4" id="KW-1185">Reference proteome</keyword>
<feature type="signal peptide" evidence="2">
    <location>
        <begin position="1"/>
        <end position="20"/>
    </location>
</feature>